<keyword evidence="1 4" id="KW-0808">Transferase</keyword>
<evidence type="ECO:0000313" key="4">
    <source>
        <dbReference type="EMBL" id="PIV01885.1"/>
    </source>
</evidence>
<comment type="caution">
    <text evidence="4">The sequence shown here is derived from an EMBL/GenBank/DDBJ whole genome shotgun (WGS) entry which is preliminary data.</text>
</comment>
<dbReference type="InterPro" id="IPR050073">
    <property type="entry name" value="2-IPM_HCS-like"/>
</dbReference>
<name>A0A2M7BFI0_9BACT</name>
<dbReference type="AlphaFoldDB" id="A0A2M7BFI0"/>
<sequence length="414" mass="46217">MFNPKNYSPRGFEIIDVSLREGLQSPLLDDVGKYNLSSEERSDLAVAQMKYGVRFFEVFSPVVNEKEGGYLSDLIKARNNFCKETKEPVFILAHARCHPADIEEAIKAGVDGLNLYIGTSEEIKKYGHGKKINEIIKIVKPLLKSLRKNYPNLLLRFSGEDAFRTPIEELFKVYDSIVEFIDRLGTPDTVGVANPEKVIERVTALRKRYPKTPLEGHFHNDRGYALVNAVTAVKAGMQYIQTSVLGIGERSGVTSLTGLLCNLYLENPKLTSGFNLKESYSLNVFLSSILGIQVSTTEPVSLTNRTHSAGPHTSAVIKNSSTYEGYDLSLFGVTERRLLLGPLSGRHIIKYYLTHVLNYVEVTDETANDIATEFKKRTGRIKNGRTPTQLLGEIAKGFKLAKLSKPVSHEENLK</sequence>
<dbReference type="Gene3D" id="3.20.20.70">
    <property type="entry name" value="Aldolase class I"/>
    <property type="match status" value="1"/>
</dbReference>
<keyword evidence="4" id="KW-0670">Pyruvate</keyword>
<dbReference type="Gene3D" id="1.10.238.260">
    <property type="match status" value="1"/>
</dbReference>
<dbReference type="InterPro" id="IPR054691">
    <property type="entry name" value="LeuA/HCS_post-cat"/>
</dbReference>
<dbReference type="Pfam" id="PF22617">
    <property type="entry name" value="HCS_D2"/>
    <property type="match status" value="1"/>
</dbReference>
<organism evidence="4 5">
    <name type="scientific">Candidatus Shapirobacteria bacterium CG03_land_8_20_14_0_80_39_12</name>
    <dbReference type="NCBI Taxonomy" id="1974879"/>
    <lineage>
        <taxon>Bacteria</taxon>
        <taxon>Candidatus Shapironibacteriota</taxon>
    </lineage>
</organism>
<accession>A0A2M7BFI0</accession>
<evidence type="ECO:0000313" key="5">
    <source>
        <dbReference type="Proteomes" id="UP000229631"/>
    </source>
</evidence>
<dbReference type="PANTHER" id="PTHR10277:SF48">
    <property type="entry name" value="HOMOCITRATE SYNTHASE, CYTOSOLIC ISOZYME-RELATED"/>
    <property type="match status" value="1"/>
</dbReference>
<evidence type="ECO:0000259" key="3">
    <source>
        <dbReference type="PROSITE" id="PS50991"/>
    </source>
</evidence>
<dbReference type="PANTHER" id="PTHR10277">
    <property type="entry name" value="HOMOCITRATE SYNTHASE-RELATED"/>
    <property type="match status" value="1"/>
</dbReference>
<reference evidence="5" key="1">
    <citation type="submission" date="2017-09" db="EMBL/GenBank/DDBJ databases">
        <title>Depth-based differentiation of microbial function through sediment-hosted aquifers and enrichment of novel symbionts in the deep terrestrial subsurface.</title>
        <authorList>
            <person name="Probst A.J."/>
            <person name="Ladd B."/>
            <person name="Jarett J.K."/>
            <person name="Geller-Mcgrath D.E."/>
            <person name="Sieber C.M.K."/>
            <person name="Emerson J.B."/>
            <person name="Anantharaman K."/>
            <person name="Thomas B.C."/>
            <person name="Malmstrom R."/>
            <person name="Stieglmeier M."/>
            <person name="Klingl A."/>
            <person name="Woyke T."/>
            <person name="Ryan C.M."/>
            <person name="Banfield J.F."/>
        </authorList>
    </citation>
    <scope>NUCLEOTIDE SEQUENCE [LARGE SCALE GENOMIC DNA]</scope>
</reference>
<dbReference type="GO" id="GO:0019878">
    <property type="term" value="P:lysine biosynthetic process via aminoadipic acid"/>
    <property type="evidence" value="ECO:0007669"/>
    <property type="project" value="TreeGrafter"/>
</dbReference>
<proteinExistence type="predicted"/>
<gene>
    <name evidence="4" type="ORF">COS54_00230</name>
</gene>
<evidence type="ECO:0000256" key="2">
    <source>
        <dbReference type="ARBA" id="ARBA00023211"/>
    </source>
</evidence>
<dbReference type="GO" id="GO:0004410">
    <property type="term" value="F:homocitrate synthase activity"/>
    <property type="evidence" value="ECO:0007669"/>
    <property type="project" value="TreeGrafter"/>
</dbReference>
<keyword evidence="2" id="KW-0464">Manganese</keyword>
<dbReference type="EMBL" id="PEVC01000007">
    <property type="protein sequence ID" value="PIV01885.1"/>
    <property type="molecule type" value="Genomic_DNA"/>
</dbReference>
<dbReference type="SUPFAM" id="SSF51569">
    <property type="entry name" value="Aldolase"/>
    <property type="match status" value="1"/>
</dbReference>
<dbReference type="InterPro" id="IPR013785">
    <property type="entry name" value="Aldolase_TIM"/>
</dbReference>
<dbReference type="Pfam" id="PF00682">
    <property type="entry name" value="HMGL-like"/>
    <property type="match status" value="1"/>
</dbReference>
<protein>
    <submittedName>
        <fullName evidence="4">Pyruvate carboxyltransferase</fullName>
    </submittedName>
</protein>
<dbReference type="InterPro" id="IPR000891">
    <property type="entry name" value="PYR_CT"/>
</dbReference>
<dbReference type="Proteomes" id="UP000229631">
    <property type="component" value="Unassembled WGS sequence"/>
</dbReference>
<dbReference type="PROSITE" id="PS50991">
    <property type="entry name" value="PYR_CT"/>
    <property type="match status" value="1"/>
</dbReference>
<feature type="domain" description="Pyruvate carboxyltransferase" evidence="3">
    <location>
        <begin position="12"/>
        <end position="280"/>
    </location>
</feature>
<evidence type="ECO:0000256" key="1">
    <source>
        <dbReference type="ARBA" id="ARBA00022679"/>
    </source>
</evidence>